<proteinExistence type="inferred from homology"/>
<comment type="subcellular location">
    <subcellularLocation>
        <location evidence="1">Nucleus</location>
        <location evidence="1">Nucleoplasm</location>
    </subcellularLocation>
</comment>
<keyword evidence="3" id="KW-0479">Metal-binding</keyword>
<dbReference type="InterPro" id="IPR006612">
    <property type="entry name" value="THAP_Znf"/>
</dbReference>
<evidence type="ECO:0000256" key="6">
    <source>
        <dbReference type="ARBA" id="ARBA00023015"/>
    </source>
</evidence>
<dbReference type="SUPFAM" id="SSF57716">
    <property type="entry name" value="Glucocorticoid receptor-like (DNA-binding domain)"/>
    <property type="match status" value="1"/>
</dbReference>
<dbReference type="EMBL" id="JBJQND010000018">
    <property type="protein sequence ID" value="KAL3837306.1"/>
    <property type="molecule type" value="Genomic_DNA"/>
</dbReference>
<comment type="similarity">
    <text evidence="2">Belongs to the THAP1 family.</text>
</comment>
<dbReference type="PANTHER" id="PTHR46600:SF1">
    <property type="entry name" value="THAP DOMAIN-CONTAINING PROTEIN 1"/>
    <property type="match status" value="1"/>
</dbReference>
<keyword evidence="16" id="KW-1185">Reference proteome</keyword>
<feature type="domain" description="THAP-type" evidence="14">
    <location>
        <begin position="1"/>
        <end position="85"/>
    </location>
</feature>
<keyword evidence="6" id="KW-0805">Transcription regulation</keyword>
<keyword evidence="4 12" id="KW-0863">Zinc-finger</keyword>
<dbReference type="Pfam" id="PF05485">
    <property type="entry name" value="THAP"/>
    <property type="match status" value="1"/>
</dbReference>
<dbReference type="SMART" id="SM00980">
    <property type="entry name" value="THAP"/>
    <property type="match status" value="1"/>
</dbReference>
<evidence type="ECO:0000256" key="13">
    <source>
        <dbReference type="SAM" id="MobiDB-lite"/>
    </source>
</evidence>
<evidence type="ECO:0000256" key="5">
    <source>
        <dbReference type="ARBA" id="ARBA00022833"/>
    </source>
</evidence>
<gene>
    <name evidence="15" type="ORF">ACJMK2_022672</name>
</gene>
<evidence type="ECO:0000256" key="2">
    <source>
        <dbReference type="ARBA" id="ARBA00006177"/>
    </source>
</evidence>
<dbReference type="GO" id="GO:0003677">
    <property type="term" value="F:DNA binding"/>
    <property type="evidence" value="ECO:0007669"/>
    <property type="project" value="UniProtKB-UniRule"/>
</dbReference>
<feature type="compositionally biased region" description="Polar residues" evidence="13">
    <location>
        <begin position="105"/>
        <end position="124"/>
    </location>
</feature>
<evidence type="ECO:0000256" key="9">
    <source>
        <dbReference type="ARBA" id="ARBA00023163"/>
    </source>
</evidence>
<keyword evidence="8 12" id="KW-0238">DNA-binding</keyword>
<evidence type="ECO:0000256" key="7">
    <source>
        <dbReference type="ARBA" id="ARBA00023054"/>
    </source>
</evidence>
<evidence type="ECO:0000256" key="11">
    <source>
        <dbReference type="ARBA" id="ARBA00023306"/>
    </source>
</evidence>
<evidence type="ECO:0000313" key="16">
    <source>
        <dbReference type="Proteomes" id="UP001634394"/>
    </source>
</evidence>
<dbReference type="GO" id="GO:0005654">
    <property type="term" value="C:nucleoplasm"/>
    <property type="evidence" value="ECO:0007669"/>
    <property type="project" value="UniProtKB-SubCell"/>
</dbReference>
<keyword evidence="11" id="KW-0131">Cell cycle</keyword>
<evidence type="ECO:0000256" key="3">
    <source>
        <dbReference type="ARBA" id="ARBA00022723"/>
    </source>
</evidence>
<evidence type="ECO:0000259" key="14">
    <source>
        <dbReference type="PROSITE" id="PS50950"/>
    </source>
</evidence>
<evidence type="ECO:0000256" key="4">
    <source>
        <dbReference type="ARBA" id="ARBA00022771"/>
    </source>
</evidence>
<keyword evidence="5" id="KW-0862">Zinc</keyword>
<comment type="caution">
    <text evidence="15">The sequence shown here is derived from an EMBL/GenBank/DDBJ whole genome shotgun (WGS) entry which is preliminary data.</text>
</comment>
<dbReference type="InterPro" id="IPR026516">
    <property type="entry name" value="THAP1/10"/>
</dbReference>
<organism evidence="15 16">
    <name type="scientific">Sinanodonta woodiana</name>
    <name type="common">Chinese pond mussel</name>
    <name type="synonym">Anodonta woodiana</name>
    <dbReference type="NCBI Taxonomy" id="1069815"/>
    <lineage>
        <taxon>Eukaryota</taxon>
        <taxon>Metazoa</taxon>
        <taxon>Spiralia</taxon>
        <taxon>Lophotrochozoa</taxon>
        <taxon>Mollusca</taxon>
        <taxon>Bivalvia</taxon>
        <taxon>Autobranchia</taxon>
        <taxon>Heteroconchia</taxon>
        <taxon>Palaeoheterodonta</taxon>
        <taxon>Unionida</taxon>
        <taxon>Unionoidea</taxon>
        <taxon>Unionidae</taxon>
        <taxon>Unioninae</taxon>
        <taxon>Sinanodonta</taxon>
    </lineage>
</organism>
<dbReference type="AlphaFoldDB" id="A0ABD3TJR4"/>
<sequence length="214" mass="23653">MPTTCIVRGCKSRSNQGCGIKFHRLPWRDHLLCKQWLIRAGKTELQLTGKRMAHFKNLRMCSLHFNAEAEGTSKALPSKNIPEFRRQEAVAGLLQLNVAHMESTQRNVTVHQTNPSTSTDNTGNIPDDAVGPNPITEPQSIANYDTSIEDSANILDATVDRIPMTKPQSSADSDKSIEDKANILDAAEDIIPRTKLQKTANDGNFNTNCSTCYT</sequence>
<evidence type="ECO:0000256" key="8">
    <source>
        <dbReference type="ARBA" id="ARBA00023125"/>
    </source>
</evidence>
<dbReference type="GO" id="GO:0008270">
    <property type="term" value="F:zinc ion binding"/>
    <property type="evidence" value="ECO:0007669"/>
    <property type="project" value="UniProtKB-KW"/>
</dbReference>
<evidence type="ECO:0000256" key="12">
    <source>
        <dbReference type="PROSITE-ProRule" id="PRU00309"/>
    </source>
</evidence>
<keyword evidence="10" id="KW-0539">Nucleus</keyword>
<dbReference type="PANTHER" id="PTHR46600">
    <property type="entry name" value="THAP DOMAIN-CONTAINING"/>
    <property type="match status" value="1"/>
</dbReference>
<evidence type="ECO:0000256" key="10">
    <source>
        <dbReference type="ARBA" id="ARBA00023242"/>
    </source>
</evidence>
<evidence type="ECO:0000313" key="15">
    <source>
        <dbReference type="EMBL" id="KAL3837306.1"/>
    </source>
</evidence>
<name>A0ABD3TJR4_SINWO</name>
<evidence type="ECO:0000256" key="1">
    <source>
        <dbReference type="ARBA" id="ARBA00004642"/>
    </source>
</evidence>
<keyword evidence="9" id="KW-0804">Transcription</keyword>
<reference evidence="15 16" key="1">
    <citation type="submission" date="2024-11" db="EMBL/GenBank/DDBJ databases">
        <title>Chromosome-level genome assembly of the freshwater bivalve Anodonta woodiana.</title>
        <authorList>
            <person name="Chen X."/>
        </authorList>
    </citation>
    <scope>NUCLEOTIDE SEQUENCE [LARGE SCALE GENOMIC DNA]</scope>
    <source>
        <strain evidence="15">MN2024</strain>
        <tissue evidence="15">Gills</tissue>
    </source>
</reference>
<keyword evidence="7" id="KW-0175">Coiled coil</keyword>
<feature type="region of interest" description="Disordered" evidence="13">
    <location>
        <begin position="105"/>
        <end position="127"/>
    </location>
</feature>
<accession>A0ABD3TJR4</accession>
<protein>
    <recommendedName>
        <fullName evidence="14">THAP-type domain-containing protein</fullName>
    </recommendedName>
</protein>
<dbReference type="PROSITE" id="PS50950">
    <property type="entry name" value="ZF_THAP"/>
    <property type="match status" value="1"/>
</dbReference>
<dbReference type="Proteomes" id="UP001634394">
    <property type="component" value="Unassembled WGS sequence"/>
</dbReference>